<evidence type="ECO:0000313" key="5">
    <source>
        <dbReference type="Proteomes" id="UP000821837"/>
    </source>
</evidence>
<reference evidence="4" key="1">
    <citation type="journal article" date="2020" name="Cell">
        <title>Large-Scale Comparative Analyses of Tick Genomes Elucidate Their Genetic Diversity and Vector Capacities.</title>
        <authorList>
            <consortium name="Tick Genome and Microbiome Consortium (TIGMIC)"/>
            <person name="Jia N."/>
            <person name="Wang J."/>
            <person name="Shi W."/>
            <person name="Du L."/>
            <person name="Sun Y."/>
            <person name="Zhan W."/>
            <person name="Jiang J.F."/>
            <person name="Wang Q."/>
            <person name="Zhang B."/>
            <person name="Ji P."/>
            <person name="Bell-Sakyi L."/>
            <person name="Cui X.M."/>
            <person name="Yuan T.T."/>
            <person name="Jiang B.G."/>
            <person name="Yang W.F."/>
            <person name="Lam T.T."/>
            <person name="Chang Q.C."/>
            <person name="Ding S.J."/>
            <person name="Wang X.J."/>
            <person name="Zhu J.G."/>
            <person name="Ruan X.D."/>
            <person name="Zhao L."/>
            <person name="Wei J.T."/>
            <person name="Ye R.Z."/>
            <person name="Que T.C."/>
            <person name="Du C.H."/>
            <person name="Zhou Y.H."/>
            <person name="Cheng J.X."/>
            <person name="Dai P.F."/>
            <person name="Guo W.B."/>
            <person name="Han X.H."/>
            <person name="Huang E.J."/>
            <person name="Li L.F."/>
            <person name="Wei W."/>
            <person name="Gao Y.C."/>
            <person name="Liu J.Z."/>
            <person name="Shao H.Z."/>
            <person name="Wang X."/>
            <person name="Wang C.C."/>
            <person name="Yang T.C."/>
            <person name="Huo Q.B."/>
            <person name="Li W."/>
            <person name="Chen H.Y."/>
            <person name="Chen S.E."/>
            <person name="Zhou L.G."/>
            <person name="Ni X.B."/>
            <person name="Tian J.H."/>
            <person name="Sheng Y."/>
            <person name="Liu T."/>
            <person name="Pan Y.S."/>
            <person name="Xia L.Y."/>
            <person name="Li J."/>
            <person name="Zhao F."/>
            <person name="Cao W.C."/>
        </authorList>
    </citation>
    <scope>NUCLEOTIDE SEQUENCE</scope>
    <source>
        <strain evidence="4">Rsan-2018</strain>
    </source>
</reference>
<dbReference type="VEuPathDB" id="VectorBase:RSAN_042349"/>
<dbReference type="Pfam" id="PF10517">
    <property type="entry name" value="DM13"/>
    <property type="match status" value="1"/>
</dbReference>
<feature type="domain" description="DM13" evidence="3">
    <location>
        <begin position="17"/>
        <end position="125"/>
    </location>
</feature>
<dbReference type="SMART" id="SM00686">
    <property type="entry name" value="DM13"/>
    <property type="match status" value="1"/>
</dbReference>
<proteinExistence type="predicted"/>
<feature type="region of interest" description="Disordered" evidence="2">
    <location>
        <begin position="62"/>
        <end position="82"/>
    </location>
</feature>
<dbReference type="Proteomes" id="UP000821837">
    <property type="component" value="Chromosome 11"/>
</dbReference>
<protein>
    <recommendedName>
        <fullName evidence="3">DM13 domain-containing protein</fullName>
    </recommendedName>
</protein>
<evidence type="ECO:0000256" key="2">
    <source>
        <dbReference type="SAM" id="MobiDB-lite"/>
    </source>
</evidence>
<evidence type="ECO:0000259" key="3">
    <source>
        <dbReference type="PROSITE" id="PS51549"/>
    </source>
</evidence>
<reference evidence="4" key="2">
    <citation type="submission" date="2021-09" db="EMBL/GenBank/DDBJ databases">
        <authorList>
            <person name="Jia N."/>
            <person name="Wang J."/>
            <person name="Shi W."/>
            <person name="Du L."/>
            <person name="Sun Y."/>
            <person name="Zhan W."/>
            <person name="Jiang J."/>
            <person name="Wang Q."/>
            <person name="Zhang B."/>
            <person name="Ji P."/>
            <person name="Sakyi L.B."/>
            <person name="Cui X."/>
            <person name="Yuan T."/>
            <person name="Jiang B."/>
            <person name="Yang W."/>
            <person name="Lam T.T.-Y."/>
            <person name="Chang Q."/>
            <person name="Ding S."/>
            <person name="Wang X."/>
            <person name="Zhu J."/>
            <person name="Ruan X."/>
            <person name="Zhao L."/>
            <person name="Wei J."/>
            <person name="Que T."/>
            <person name="Du C."/>
            <person name="Cheng J."/>
            <person name="Dai P."/>
            <person name="Han X."/>
            <person name="Huang E."/>
            <person name="Gao Y."/>
            <person name="Liu J."/>
            <person name="Shao H."/>
            <person name="Ye R."/>
            <person name="Li L."/>
            <person name="Wei W."/>
            <person name="Wang X."/>
            <person name="Wang C."/>
            <person name="Huo Q."/>
            <person name="Li W."/>
            <person name="Guo W."/>
            <person name="Chen H."/>
            <person name="Chen S."/>
            <person name="Zhou L."/>
            <person name="Zhou L."/>
            <person name="Ni X."/>
            <person name="Tian J."/>
            <person name="Zhou Y."/>
            <person name="Sheng Y."/>
            <person name="Liu T."/>
            <person name="Pan Y."/>
            <person name="Xia L."/>
            <person name="Li J."/>
            <person name="Zhao F."/>
            <person name="Cao W."/>
        </authorList>
    </citation>
    <scope>NUCLEOTIDE SEQUENCE</scope>
    <source>
        <strain evidence="4">Rsan-2018</strain>
        <tissue evidence="4">Larvae</tissue>
    </source>
</reference>
<dbReference type="VEuPathDB" id="VectorBase:RSAN_052228"/>
<dbReference type="PANTHER" id="PTHR24036">
    <property type="entry name" value="SKELETOR-RELATED"/>
    <property type="match status" value="1"/>
</dbReference>
<dbReference type="InterPro" id="IPR052126">
    <property type="entry name" value="Spindle_Org/Thrombomodulin"/>
</dbReference>
<keyword evidence="1" id="KW-0677">Repeat</keyword>
<sequence length="625" mass="68190">MLGPPTPGAGPAPPGYHGFHLGPFLEGHHEVAGHVYIRDETTFFVMDFTFDGKAPRSFFMVKDSTPPDETGTQLKDDKGTSNPLQAYTKQNFEIKLEGGKKVTDYQFFYVECVQGPVLLGYVEINSSVVKIPAPLTLDQAALVSPNKKVTATAITLVDTLTIKFEGAKVDKSLDYAVKAGTAMPPKDDATAVTLTPAMIPDKPEAQLMLPKTSSWMDFHWIAFFDSKTHTAEATITLPANDTMIIPVHPDAKSNTRRRRAKGRRTAGMSAVKAAPSKPKLLVCSYGESGVVKTMVPSDGLCDVIFYTDVTYDNDAEAIVPRDGGPAFDVLKSAAKQYTKTSFGTSMATGAIADAVKDKKSELMAAMGDIFSSKLSHFGMLNVENIEDYDKLKDTDLQYIKVADEFLQGKPSSLTSHRALGFSLRDGSKGPKILDAAKQISSDFPELTIVIIKLHTENYGPSGDHWPLAPNPDDVDLSEHNALSLAAIKEDLEEPLQAIAKEGTYALLSFAMFARTYRMKQTWSGAAAREMSESSLNMDYSSVCKMKTEKDSEDTGTLYATDEHKKFLALFDSENTFTAKTNNRLNVMPQNFTGLAVYNVEMDDHKGICGKGKFVRLKAIKAALAA</sequence>
<gene>
    <name evidence="4" type="ORF">HPB52_012073</name>
</gene>
<dbReference type="InterPro" id="IPR019545">
    <property type="entry name" value="DM13_domain"/>
</dbReference>
<dbReference type="PANTHER" id="PTHR24036:SF5">
    <property type="entry name" value="THROMBOMODULIN"/>
    <property type="match status" value="1"/>
</dbReference>
<keyword evidence="5" id="KW-1185">Reference proteome</keyword>
<accession>A0A9D4QAR0</accession>
<dbReference type="PROSITE" id="PS51549">
    <property type="entry name" value="DM13"/>
    <property type="match status" value="1"/>
</dbReference>
<dbReference type="AlphaFoldDB" id="A0A9D4QAR0"/>
<evidence type="ECO:0000313" key="4">
    <source>
        <dbReference type="EMBL" id="KAH7972425.1"/>
    </source>
</evidence>
<dbReference type="EMBL" id="JABSTV010001247">
    <property type="protein sequence ID" value="KAH7972425.1"/>
    <property type="molecule type" value="Genomic_DNA"/>
</dbReference>
<comment type="caution">
    <text evidence="4">The sequence shown here is derived from an EMBL/GenBank/DDBJ whole genome shotgun (WGS) entry which is preliminary data.</text>
</comment>
<name>A0A9D4QAR0_RHISA</name>
<organism evidence="4 5">
    <name type="scientific">Rhipicephalus sanguineus</name>
    <name type="common">Brown dog tick</name>
    <name type="synonym">Ixodes sanguineus</name>
    <dbReference type="NCBI Taxonomy" id="34632"/>
    <lineage>
        <taxon>Eukaryota</taxon>
        <taxon>Metazoa</taxon>
        <taxon>Ecdysozoa</taxon>
        <taxon>Arthropoda</taxon>
        <taxon>Chelicerata</taxon>
        <taxon>Arachnida</taxon>
        <taxon>Acari</taxon>
        <taxon>Parasitiformes</taxon>
        <taxon>Ixodida</taxon>
        <taxon>Ixodoidea</taxon>
        <taxon>Ixodidae</taxon>
        <taxon>Rhipicephalinae</taxon>
        <taxon>Rhipicephalus</taxon>
        <taxon>Rhipicephalus</taxon>
    </lineage>
</organism>
<evidence type="ECO:0000256" key="1">
    <source>
        <dbReference type="ARBA" id="ARBA00022737"/>
    </source>
</evidence>